<protein>
    <recommendedName>
        <fullName evidence="3">DUF538 domain-containing protein</fullName>
    </recommendedName>
</protein>
<name>A0A426ZPE7_ENSVE</name>
<proteinExistence type="predicted"/>
<dbReference type="SUPFAM" id="SSF141562">
    <property type="entry name" value="At5g01610-like"/>
    <property type="match status" value="1"/>
</dbReference>
<gene>
    <name evidence="1" type="ORF">B296_00017213</name>
</gene>
<organism evidence="1 2">
    <name type="scientific">Ensete ventricosum</name>
    <name type="common">Abyssinian banana</name>
    <name type="synonym">Musa ensete</name>
    <dbReference type="NCBI Taxonomy" id="4639"/>
    <lineage>
        <taxon>Eukaryota</taxon>
        <taxon>Viridiplantae</taxon>
        <taxon>Streptophyta</taxon>
        <taxon>Embryophyta</taxon>
        <taxon>Tracheophyta</taxon>
        <taxon>Spermatophyta</taxon>
        <taxon>Magnoliopsida</taxon>
        <taxon>Liliopsida</taxon>
        <taxon>Zingiberales</taxon>
        <taxon>Musaceae</taxon>
        <taxon>Ensete</taxon>
    </lineage>
</organism>
<dbReference type="Pfam" id="PF04398">
    <property type="entry name" value="DUF538"/>
    <property type="match status" value="1"/>
</dbReference>
<dbReference type="InterPro" id="IPR007493">
    <property type="entry name" value="DUF538"/>
</dbReference>
<evidence type="ECO:0008006" key="3">
    <source>
        <dbReference type="Google" id="ProtNLM"/>
    </source>
</evidence>
<dbReference type="PANTHER" id="PTHR31676">
    <property type="entry name" value="T31J12.3 PROTEIN-RELATED"/>
    <property type="match status" value="1"/>
</dbReference>
<dbReference type="AlphaFoldDB" id="A0A426ZPE7"/>
<reference evidence="1 2" key="1">
    <citation type="journal article" date="2014" name="Agronomy (Basel)">
        <title>A Draft Genome Sequence for Ensete ventricosum, the Drought-Tolerant Tree Against Hunger.</title>
        <authorList>
            <person name="Harrison J."/>
            <person name="Moore K.A."/>
            <person name="Paszkiewicz K."/>
            <person name="Jones T."/>
            <person name="Grant M."/>
            <person name="Ambacheew D."/>
            <person name="Muzemil S."/>
            <person name="Studholme D.J."/>
        </authorList>
    </citation>
    <scope>NUCLEOTIDE SEQUENCE [LARGE SCALE GENOMIC DNA]</scope>
</reference>
<dbReference type="Gene3D" id="2.30.240.10">
    <property type="entry name" value="At5g01610-like"/>
    <property type="match status" value="1"/>
</dbReference>
<comment type="caution">
    <text evidence="1">The sequence shown here is derived from an EMBL/GenBank/DDBJ whole genome shotgun (WGS) entry which is preliminary data.</text>
</comment>
<dbReference type="Proteomes" id="UP000287651">
    <property type="component" value="Unassembled WGS sequence"/>
</dbReference>
<evidence type="ECO:0000313" key="2">
    <source>
        <dbReference type="Proteomes" id="UP000287651"/>
    </source>
</evidence>
<dbReference type="EMBL" id="AMZH03005657">
    <property type="protein sequence ID" value="RRT65866.1"/>
    <property type="molecule type" value="Genomic_DNA"/>
</dbReference>
<sequence>MPIPPSAVKDEVTKTTPQFLDSEAQTAAMGSLVNANEERRGAEIIYGAEECCRHSVKMLEELGFPKGVLPLKNLQECGWVQQTGFVWMKQKVPYEHFFAGTKTRVRSDAEVTAYVEERKMTGVRSKQVLLWVPITEMSINDPSGEKIYFKSAVGIGRSFPSSAFVDEEQTEGEADA</sequence>
<dbReference type="InterPro" id="IPR036758">
    <property type="entry name" value="At5g01610-like"/>
</dbReference>
<accession>A0A426ZPE7</accession>
<dbReference type="PANTHER" id="PTHR31676:SF20">
    <property type="entry name" value="T19F6.7 PROTEIN"/>
    <property type="match status" value="1"/>
</dbReference>
<evidence type="ECO:0000313" key="1">
    <source>
        <dbReference type="EMBL" id="RRT65866.1"/>
    </source>
</evidence>